<keyword evidence="1" id="KW-0812">Transmembrane</keyword>
<dbReference type="RefSeq" id="WP_155219410.1">
    <property type="nucleotide sequence ID" value="NZ_WNAJ01000007.1"/>
</dbReference>
<keyword evidence="1" id="KW-1133">Transmembrane helix</keyword>
<evidence type="ECO:0000256" key="1">
    <source>
        <dbReference type="SAM" id="Phobius"/>
    </source>
</evidence>
<gene>
    <name evidence="2" type="ORF">GMD50_08055</name>
</gene>
<dbReference type="Proteomes" id="UP000478483">
    <property type="component" value="Unassembled WGS sequence"/>
</dbReference>
<comment type="caution">
    <text evidence="2">The sequence shown here is derived from an EMBL/GenBank/DDBJ whole genome shotgun (WGS) entry which is preliminary data.</text>
</comment>
<dbReference type="AlphaFoldDB" id="A0A6L6L4M1"/>
<name>A0A6L6L4M1_9FIRM</name>
<organism evidence="2 3">
    <name type="scientific">Roseburia intestinalis</name>
    <dbReference type="NCBI Taxonomy" id="166486"/>
    <lineage>
        <taxon>Bacteria</taxon>
        <taxon>Bacillati</taxon>
        <taxon>Bacillota</taxon>
        <taxon>Clostridia</taxon>
        <taxon>Lachnospirales</taxon>
        <taxon>Lachnospiraceae</taxon>
        <taxon>Roseburia</taxon>
    </lineage>
</organism>
<sequence>MHEFLFFMIGFLLGGVIGISIMCLMQINRIHGGSNARKEDDEK</sequence>
<keyword evidence="1" id="KW-0472">Membrane</keyword>
<reference evidence="2 3" key="1">
    <citation type="journal article" date="2019" name="Nat. Med.">
        <title>A library of human gut bacterial isolates paired with longitudinal multiomics data enables mechanistic microbiome research.</title>
        <authorList>
            <person name="Poyet M."/>
            <person name="Groussin M."/>
            <person name="Gibbons S.M."/>
            <person name="Avila-Pacheco J."/>
            <person name="Jiang X."/>
            <person name="Kearney S.M."/>
            <person name="Perrotta A.R."/>
            <person name="Berdy B."/>
            <person name="Zhao S."/>
            <person name="Lieberman T.D."/>
            <person name="Swanson P.K."/>
            <person name="Smith M."/>
            <person name="Roesemann S."/>
            <person name="Alexander J.E."/>
            <person name="Rich S.A."/>
            <person name="Livny J."/>
            <person name="Vlamakis H."/>
            <person name="Clish C."/>
            <person name="Bullock K."/>
            <person name="Deik A."/>
            <person name="Scott J."/>
            <person name="Pierce K.A."/>
            <person name="Xavier R.J."/>
            <person name="Alm E.J."/>
        </authorList>
    </citation>
    <scope>NUCLEOTIDE SEQUENCE [LARGE SCALE GENOMIC DNA]</scope>
    <source>
        <strain evidence="2 3">BIOML-A1</strain>
    </source>
</reference>
<accession>A0A6L6L4M1</accession>
<protein>
    <submittedName>
        <fullName evidence="2">DUF3789 domain-containing protein</fullName>
    </submittedName>
</protein>
<evidence type="ECO:0000313" key="3">
    <source>
        <dbReference type="Proteomes" id="UP000478483"/>
    </source>
</evidence>
<feature type="transmembrane region" description="Helical" evidence="1">
    <location>
        <begin position="6"/>
        <end position="27"/>
    </location>
</feature>
<dbReference type="EMBL" id="WNAJ01000007">
    <property type="protein sequence ID" value="MTR85015.1"/>
    <property type="molecule type" value="Genomic_DNA"/>
</dbReference>
<proteinExistence type="predicted"/>
<evidence type="ECO:0000313" key="2">
    <source>
        <dbReference type="EMBL" id="MTR85015.1"/>
    </source>
</evidence>